<feature type="domain" description="Nephrocystin 3-like N-terminal" evidence="2">
    <location>
        <begin position="1"/>
        <end position="93"/>
    </location>
</feature>
<keyword evidence="1" id="KW-0677">Repeat</keyword>
<dbReference type="Pfam" id="PF24883">
    <property type="entry name" value="NPHP3_N"/>
    <property type="match status" value="1"/>
</dbReference>
<dbReference type="EMBL" id="CP099429">
    <property type="protein sequence ID" value="USW59027.1"/>
    <property type="molecule type" value="Genomic_DNA"/>
</dbReference>
<reference evidence="3" key="1">
    <citation type="submission" date="2022-06" db="EMBL/GenBank/DDBJ databases">
        <title>Complete genome sequences of two strains of the flax pathogen Septoria linicola.</title>
        <authorList>
            <person name="Lapalu N."/>
            <person name="Simon A."/>
            <person name="Demenou B."/>
            <person name="Paumier D."/>
            <person name="Guillot M.-P."/>
            <person name="Gout L."/>
            <person name="Valade R."/>
        </authorList>
    </citation>
    <scope>NUCLEOTIDE SEQUENCE</scope>
    <source>
        <strain evidence="3">SE15195</strain>
    </source>
</reference>
<dbReference type="Proteomes" id="UP001056384">
    <property type="component" value="Chromosome 12"/>
</dbReference>
<dbReference type="InterPro" id="IPR056884">
    <property type="entry name" value="NPHP3-like_N"/>
</dbReference>
<evidence type="ECO:0000313" key="3">
    <source>
        <dbReference type="EMBL" id="USW59027.1"/>
    </source>
</evidence>
<evidence type="ECO:0000313" key="4">
    <source>
        <dbReference type="Proteomes" id="UP001056384"/>
    </source>
</evidence>
<gene>
    <name evidence="3" type="ORF">Slin15195_G123460</name>
</gene>
<keyword evidence="4" id="KW-1185">Reference proteome</keyword>
<evidence type="ECO:0000256" key="1">
    <source>
        <dbReference type="ARBA" id="ARBA00022737"/>
    </source>
</evidence>
<sequence>MLARIIFQWAQSSPEYAKAVAAVCARSNALSKALPMWYALVTDLVNTISGTYFIVIDGYERDEDEDDATAYEAMQSLVNSCASSNSRIRLFLSGGEDDIVQLTPLREQRPGMVVTGSGLMPRRDWLNKLRAEWGLQQEAIDAHKELEQQKRDAARFIAKALTQAKRKKMALVVEQVQARKAVGVARSGS</sequence>
<dbReference type="AlphaFoldDB" id="A0A9Q9EQP4"/>
<proteinExistence type="predicted"/>
<dbReference type="OrthoDB" id="2913095at2759"/>
<name>A0A9Q9EQP4_9PEZI</name>
<evidence type="ECO:0000259" key="2">
    <source>
        <dbReference type="Pfam" id="PF24883"/>
    </source>
</evidence>
<accession>A0A9Q9EQP4</accession>
<organism evidence="3 4">
    <name type="scientific">Septoria linicola</name>
    <dbReference type="NCBI Taxonomy" id="215465"/>
    <lineage>
        <taxon>Eukaryota</taxon>
        <taxon>Fungi</taxon>
        <taxon>Dikarya</taxon>
        <taxon>Ascomycota</taxon>
        <taxon>Pezizomycotina</taxon>
        <taxon>Dothideomycetes</taxon>
        <taxon>Dothideomycetidae</taxon>
        <taxon>Mycosphaerellales</taxon>
        <taxon>Mycosphaerellaceae</taxon>
        <taxon>Septoria</taxon>
    </lineage>
</organism>
<protein>
    <recommendedName>
        <fullName evidence="2">Nephrocystin 3-like N-terminal domain-containing protein</fullName>
    </recommendedName>
</protein>